<sequence>MLYLLVIVYPAFSWDMDLMHKEFGKMELVTLRCVRPGGFVVELRAMMRKIDYLLQLEFEWIEFAVGADRRWRVTVMIPDGRTDLPTLEKRSSVTARKSVPLLQEQQRFVVEIPEETRECTTIAPTPVPASAPQRDQPLGEDSEEPMEEEFFEESRTEGPLIGYTPAP</sequence>
<reference evidence="2" key="2">
    <citation type="submission" date="2021-02" db="EMBL/GenBank/DDBJ databases">
        <authorList>
            <person name="Kimball J.A."/>
            <person name="Haas M.W."/>
            <person name="Macchietto M."/>
            <person name="Kono T."/>
            <person name="Duquette J."/>
            <person name="Shao M."/>
        </authorList>
    </citation>
    <scope>NUCLEOTIDE SEQUENCE</scope>
    <source>
        <tissue evidence="2">Fresh leaf tissue</tissue>
    </source>
</reference>
<feature type="compositionally biased region" description="Acidic residues" evidence="1">
    <location>
        <begin position="138"/>
        <end position="151"/>
    </location>
</feature>
<name>A0A8J5TDD7_ZIZPA</name>
<gene>
    <name evidence="2" type="ORF">GUJ93_ZPchr0015g6748</name>
</gene>
<evidence type="ECO:0000313" key="3">
    <source>
        <dbReference type="Proteomes" id="UP000729402"/>
    </source>
</evidence>
<dbReference type="Proteomes" id="UP000729402">
    <property type="component" value="Unassembled WGS sequence"/>
</dbReference>
<accession>A0A8J5TDD7</accession>
<evidence type="ECO:0000256" key="1">
    <source>
        <dbReference type="SAM" id="MobiDB-lite"/>
    </source>
</evidence>
<organism evidence="2 3">
    <name type="scientific">Zizania palustris</name>
    <name type="common">Northern wild rice</name>
    <dbReference type="NCBI Taxonomy" id="103762"/>
    <lineage>
        <taxon>Eukaryota</taxon>
        <taxon>Viridiplantae</taxon>
        <taxon>Streptophyta</taxon>
        <taxon>Embryophyta</taxon>
        <taxon>Tracheophyta</taxon>
        <taxon>Spermatophyta</taxon>
        <taxon>Magnoliopsida</taxon>
        <taxon>Liliopsida</taxon>
        <taxon>Poales</taxon>
        <taxon>Poaceae</taxon>
        <taxon>BOP clade</taxon>
        <taxon>Oryzoideae</taxon>
        <taxon>Oryzeae</taxon>
        <taxon>Zizaniinae</taxon>
        <taxon>Zizania</taxon>
    </lineage>
</organism>
<reference evidence="2" key="1">
    <citation type="journal article" date="2021" name="bioRxiv">
        <title>Whole Genome Assembly and Annotation of Northern Wild Rice, Zizania palustris L., Supports a Whole Genome Duplication in the Zizania Genus.</title>
        <authorList>
            <person name="Haas M."/>
            <person name="Kono T."/>
            <person name="Macchietto M."/>
            <person name="Millas R."/>
            <person name="McGilp L."/>
            <person name="Shao M."/>
            <person name="Duquette J."/>
            <person name="Hirsch C.N."/>
            <person name="Kimball J."/>
        </authorList>
    </citation>
    <scope>NUCLEOTIDE SEQUENCE</scope>
    <source>
        <tissue evidence="2">Fresh leaf tissue</tissue>
    </source>
</reference>
<keyword evidence="3" id="KW-1185">Reference proteome</keyword>
<comment type="caution">
    <text evidence="2">The sequence shown here is derived from an EMBL/GenBank/DDBJ whole genome shotgun (WGS) entry which is preliminary data.</text>
</comment>
<evidence type="ECO:0000313" key="2">
    <source>
        <dbReference type="EMBL" id="KAG8083527.1"/>
    </source>
</evidence>
<proteinExistence type="predicted"/>
<protein>
    <submittedName>
        <fullName evidence="2">Uncharacterized protein</fullName>
    </submittedName>
</protein>
<dbReference type="AlphaFoldDB" id="A0A8J5TDD7"/>
<feature type="region of interest" description="Disordered" evidence="1">
    <location>
        <begin position="119"/>
        <end position="167"/>
    </location>
</feature>
<dbReference type="EMBL" id="JAAALK010000085">
    <property type="protein sequence ID" value="KAG8083527.1"/>
    <property type="molecule type" value="Genomic_DNA"/>
</dbReference>